<evidence type="ECO:0000313" key="3">
    <source>
        <dbReference type="EMBL" id="QBO37289.1"/>
    </source>
</evidence>
<organism evidence="3 4">
    <name type="scientific">Periweissella cryptocerci</name>
    <dbReference type="NCBI Taxonomy" id="2506420"/>
    <lineage>
        <taxon>Bacteria</taxon>
        <taxon>Bacillati</taxon>
        <taxon>Bacillota</taxon>
        <taxon>Bacilli</taxon>
        <taxon>Lactobacillales</taxon>
        <taxon>Lactobacillaceae</taxon>
        <taxon>Periweissella</taxon>
    </lineage>
</organism>
<protein>
    <submittedName>
        <fullName evidence="3">Baseplate J/gp47 family protein</fullName>
    </submittedName>
</protein>
<gene>
    <name evidence="3" type="ORF">EQG49_12870</name>
</gene>
<dbReference type="RefSeq" id="WP_133364366.1">
    <property type="nucleotide sequence ID" value="NZ_CP037940.1"/>
</dbReference>
<dbReference type="KEGG" id="wei:EQG49_12870"/>
<name>A0A4P6YWK6_9LACO</name>
<dbReference type="PANTHER" id="PTHR37829:SF3">
    <property type="entry name" value="PROTEIN JAYE-RELATED"/>
    <property type="match status" value="1"/>
</dbReference>
<feature type="domain" description="Baseplate protein J-like barrel" evidence="2">
    <location>
        <begin position="95"/>
        <end position="176"/>
    </location>
</feature>
<keyword evidence="4" id="KW-1185">Reference proteome</keyword>
<dbReference type="OrthoDB" id="7904838at2"/>
<dbReference type="EMBL" id="CP037940">
    <property type="protein sequence ID" value="QBO37289.1"/>
    <property type="molecule type" value="Genomic_DNA"/>
</dbReference>
<sequence length="382" mass="40953">MTLTDVGFDSNDYEDVLERLEEYARQEFGEDVQLSSSSVIGMLLRVLAGEFSYQAQDLEDVYNAGFVSKSAGITLDRLAANYGLERKNASSATVTLEFHGTPSYTIEEGLEVQSISGETFMVAEDVILDANGLGTAFAYAQSVGIGGNVGAGTITVQSEPLDDVTSVNNPQAASGGQEEETDKEFRARLKSNLSAMPGTSINGLMSALMNIDGVAGVKVVQNSEDEPNENNQPPKSIHAHILGGTNDEIANTLLNHVSAGVVTVGQEVVELQDISGTTRRIRFSRAVPVPISVHVGIVEPEYISEDQISRIKQNVVDYIGNVGMGQTILVGRLNSCVYRVDGIENAFIGITREDDELSSRSIDLGSYQVAQISVNEVVVEHA</sequence>
<feature type="region of interest" description="Disordered" evidence="1">
    <location>
        <begin position="160"/>
        <end position="184"/>
    </location>
</feature>
<dbReference type="Proteomes" id="UP000292886">
    <property type="component" value="Chromosome"/>
</dbReference>
<evidence type="ECO:0000313" key="4">
    <source>
        <dbReference type="Proteomes" id="UP000292886"/>
    </source>
</evidence>
<dbReference type="Pfam" id="PF04865">
    <property type="entry name" value="Baseplate_J"/>
    <property type="match status" value="1"/>
</dbReference>
<dbReference type="PANTHER" id="PTHR37829">
    <property type="entry name" value="PHAGE-LIKE ELEMENT PBSX PROTEIN XKDT"/>
    <property type="match status" value="1"/>
</dbReference>
<dbReference type="InterPro" id="IPR052399">
    <property type="entry name" value="Phage_Baseplate_Assmbl_Protein"/>
</dbReference>
<proteinExistence type="predicted"/>
<reference evidence="4" key="1">
    <citation type="submission" date="2019-03" db="EMBL/GenBank/DDBJ databases">
        <title>Weissella sp. 26KH-42 Genome sequencing.</title>
        <authorList>
            <person name="Heo J."/>
            <person name="Kim S.-J."/>
            <person name="Kim J.-S."/>
            <person name="Hong S.-B."/>
            <person name="Kwon S.-W."/>
        </authorList>
    </citation>
    <scope>NUCLEOTIDE SEQUENCE [LARGE SCALE GENOMIC DNA]</scope>
    <source>
        <strain evidence="4">26KH-42</strain>
    </source>
</reference>
<evidence type="ECO:0000259" key="2">
    <source>
        <dbReference type="Pfam" id="PF04865"/>
    </source>
</evidence>
<feature type="compositionally biased region" description="Polar residues" evidence="1">
    <location>
        <begin position="165"/>
        <end position="174"/>
    </location>
</feature>
<dbReference type="InterPro" id="IPR006949">
    <property type="entry name" value="Barrel_Baseplate_J-like"/>
</dbReference>
<evidence type="ECO:0000256" key="1">
    <source>
        <dbReference type="SAM" id="MobiDB-lite"/>
    </source>
</evidence>
<dbReference type="AlphaFoldDB" id="A0A4P6YWK6"/>
<accession>A0A4P6YWK6</accession>